<keyword evidence="2 5" id="KW-0689">Ribosomal protein</keyword>
<dbReference type="NCBIfam" id="TIGR01031">
    <property type="entry name" value="rpmF_bact"/>
    <property type="match status" value="1"/>
</dbReference>
<dbReference type="InterPro" id="IPR044957">
    <property type="entry name" value="Ribosomal_bL32_bact"/>
</dbReference>
<evidence type="ECO:0000256" key="6">
    <source>
        <dbReference type="SAM" id="MobiDB-lite"/>
    </source>
</evidence>
<dbReference type="PANTHER" id="PTHR35534">
    <property type="entry name" value="50S RIBOSOMAL PROTEIN L32"/>
    <property type="match status" value="1"/>
</dbReference>
<feature type="region of interest" description="Disordered" evidence="6">
    <location>
        <begin position="1"/>
        <end position="20"/>
    </location>
</feature>
<dbReference type="Pfam" id="PF01783">
    <property type="entry name" value="Ribosomal_L32p"/>
    <property type="match status" value="1"/>
</dbReference>
<gene>
    <name evidence="5 7" type="primary">rpmF</name>
    <name evidence="7" type="ORF">K8I29_00080</name>
</gene>
<evidence type="ECO:0000256" key="1">
    <source>
        <dbReference type="ARBA" id="ARBA00008560"/>
    </source>
</evidence>
<evidence type="ECO:0000256" key="2">
    <source>
        <dbReference type="ARBA" id="ARBA00022980"/>
    </source>
</evidence>
<dbReference type="GO" id="GO:0003735">
    <property type="term" value="F:structural constituent of ribosome"/>
    <property type="evidence" value="ECO:0007669"/>
    <property type="project" value="InterPro"/>
</dbReference>
<dbReference type="AlphaFoldDB" id="A0A953J8P5"/>
<dbReference type="GO" id="GO:0015934">
    <property type="term" value="C:large ribosomal subunit"/>
    <property type="evidence" value="ECO:0007669"/>
    <property type="project" value="InterPro"/>
</dbReference>
<evidence type="ECO:0000313" key="8">
    <source>
        <dbReference type="Proteomes" id="UP000705867"/>
    </source>
</evidence>
<accession>A0A953J8P5</accession>
<dbReference type="InterPro" id="IPR011332">
    <property type="entry name" value="Ribosomal_zn-bd"/>
</dbReference>
<proteinExistence type="inferred from homology"/>
<comment type="similarity">
    <text evidence="1 5">Belongs to the bacterial ribosomal protein bL32 family.</text>
</comment>
<organism evidence="7 8">
    <name type="scientific">Candidatus Nitrobium versatile</name>
    <dbReference type="NCBI Taxonomy" id="2884831"/>
    <lineage>
        <taxon>Bacteria</taxon>
        <taxon>Pseudomonadati</taxon>
        <taxon>Nitrospirota</taxon>
        <taxon>Nitrospiria</taxon>
        <taxon>Nitrospirales</taxon>
        <taxon>Nitrospiraceae</taxon>
        <taxon>Candidatus Nitrobium</taxon>
    </lineage>
</organism>
<dbReference type="EMBL" id="JAIOIV010000003">
    <property type="protein sequence ID" value="MBZ0154595.1"/>
    <property type="molecule type" value="Genomic_DNA"/>
</dbReference>
<dbReference type="InterPro" id="IPR002677">
    <property type="entry name" value="Ribosomal_bL32"/>
</dbReference>
<dbReference type="GO" id="GO:0006412">
    <property type="term" value="P:translation"/>
    <property type="evidence" value="ECO:0007669"/>
    <property type="project" value="UniProtKB-UniRule"/>
</dbReference>
<name>A0A953J8P5_9BACT</name>
<feature type="compositionally biased region" description="Basic residues" evidence="6">
    <location>
        <begin position="1"/>
        <end position="19"/>
    </location>
</feature>
<protein>
    <recommendedName>
        <fullName evidence="4 5">Large ribosomal subunit protein bL32</fullName>
    </recommendedName>
</protein>
<dbReference type="SUPFAM" id="SSF57829">
    <property type="entry name" value="Zn-binding ribosomal proteins"/>
    <property type="match status" value="1"/>
</dbReference>
<reference evidence="7" key="1">
    <citation type="journal article" date="2021" name="bioRxiv">
        <title>Unraveling nitrogen, sulfur and carbon metabolic pathways and microbial community transcriptional responses to substrate deprivation and toxicity stresses in a bioreactor mimicking anoxic brackish coastal sediment conditions.</title>
        <authorList>
            <person name="Martins P.D."/>
            <person name="Echeveste M.J."/>
            <person name="Arshad A."/>
            <person name="Kurth J."/>
            <person name="Ouboter H."/>
            <person name="Jetten M.S.M."/>
            <person name="Welte C.U."/>
        </authorList>
    </citation>
    <scope>NUCLEOTIDE SEQUENCE</scope>
    <source>
        <strain evidence="7">MAG_39</strain>
    </source>
</reference>
<keyword evidence="3 5" id="KW-0687">Ribonucleoprotein</keyword>
<comment type="caution">
    <text evidence="7">The sequence shown here is derived from an EMBL/GenBank/DDBJ whole genome shotgun (WGS) entry which is preliminary data.</text>
</comment>
<evidence type="ECO:0000256" key="3">
    <source>
        <dbReference type="ARBA" id="ARBA00023274"/>
    </source>
</evidence>
<reference evidence="7" key="2">
    <citation type="submission" date="2021-08" db="EMBL/GenBank/DDBJ databases">
        <authorList>
            <person name="Dalcin Martins P."/>
        </authorList>
    </citation>
    <scope>NUCLEOTIDE SEQUENCE</scope>
    <source>
        <strain evidence="7">MAG_39</strain>
    </source>
</reference>
<sequence>MANPTHRHTRSRRDKRRANWKGQNPTLVECPECKEMKLPHRVCAQCGTYDKKKVLEVVSKEL</sequence>
<dbReference type="PANTHER" id="PTHR35534:SF1">
    <property type="entry name" value="LARGE RIBOSOMAL SUBUNIT PROTEIN BL32"/>
    <property type="match status" value="1"/>
</dbReference>
<evidence type="ECO:0000313" key="7">
    <source>
        <dbReference type="EMBL" id="MBZ0154595.1"/>
    </source>
</evidence>
<evidence type="ECO:0000256" key="4">
    <source>
        <dbReference type="ARBA" id="ARBA00035178"/>
    </source>
</evidence>
<dbReference type="HAMAP" id="MF_00340">
    <property type="entry name" value="Ribosomal_bL32"/>
    <property type="match status" value="1"/>
</dbReference>
<dbReference type="Proteomes" id="UP000705867">
    <property type="component" value="Unassembled WGS sequence"/>
</dbReference>
<evidence type="ECO:0000256" key="5">
    <source>
        <dbReference type="HAMAP-Rule" id="MF_00340"/>
    </source>
</evidence>